<dbReference type="Pfam" id="PF03732">
    <property type="entry name" value="Retrotrans_gag"/>
    <property type="match status" value="1"/>
</dbReference>
<protein>
    <recommendedName>
        <fullName evidence="2">Retrotransposon gag domain-containing protein</fullName>
    </recommendedName>
</protein>
<dbReference type="EMBL" id="JAHUZN010000010">
    <property type="protein sequence ID" value="KAG8480150.1"/>
    <property type="molecule type" value="Genomic_DNA"/>
</dbReference>
<feature type="domain" description="Retrotransposon gag" evidence="2">
    <location>
        <begin position="263"/>
        <end position="324"/>
    </location>
</feature>
<feature type="compositionally biased region" description="Acidic residues" evidence="1">
    <location>
        <begin position="70"/>
        <end position="81"/>
    </location>
</feature>
<organism evidence="3 4">
    <name type="scientific">Gossypium anomalum</name>
    <dbReference type="NCBI Taxonomy" id="47600"/>
    <lineage>
        <taxon>Eukaryota</taxon>
        <taxon>Viridiplantae</taxon>
        <taxon>Streptophyta</taxon>
        <taxon>Embryophyta</taxon>
        <taxon>Tracheophyta</taxon>
        <taxon>Spermatophyta</taxon>
        <taxon>Magnoliopsida</taxon>
        <taxon>eudicotyledons</taxon>
        <taxon>Gunneridae</taxon>
        <taxon>Pentapetalae</taxon>
        <taxon>rosids</taxon>
        <taxon>malvids</taxon>
        <taxon>Malvales</taxon>
        <taxon>Malvaceae</taxon>
        <taxon>Malvoideae</taxon>
        <taxon>Gossypium</taxon>
    </lineage>
</organism>
<feature type="compositionally biased region" description="Basic and acidic residues" evidence="1">
    <location>
        <begin position="365"/>
        <end position="380"/>
    </location>
</feature>
<dbReference type="OrthoDB" id="1000653at2759"/>
<dbReference type="InterPro" id="IPR005162">
    <property type="entry name" value="Retrotrans_gag_dom"/>
</dbReference>
<evidence type="ECO:0000313" key="3">
    <source>
        <dbReference type="EMBL" id="KAG8480150.1"/>
    </source>
</evidence>
<reference evidence="3 4" key="1">
    <citation type="journal article" date="2021" name="bioRxiv">
        <title>The Gossypium anomalum genome as a resource for cotton improvement and evolutionary analysis of hybrid incompatibility.</title>
        <authorList>
            <person name="Grover C.E."/>
            <person name="Yuan D."/>
            <person name="Arick M.A."/>
            <person name="Miller E.R."/>
            <person name="Hu G."/>
            <person name="Peterson D.G."/>
            <person name="Wendel J.F."/>
            <person name="Udall J.A."/>
        </authorList>
    </citation>
    <scope>NUCLEOTIDE SEQUENCE [LARGE SCALE GENOMIC DNA]</scope>
    <source>
        <strain evidence="3">JFW-Udall</strain>
        <tissue evidence="3">Leaf</tissue>
    </source>
</reference>
<comment type="caution">
    <text evidence="3">The sequence shown here is derived from an EMBL/GenBank/DDBJ whole genome shotgun (WGS) entry which is preliminary data.</text>
</comment>
<feature type="compositionally biased region" description="Basic and acidic residues" evidence="1">
    <location>
        <begin position="391"/>
        <end position="400"/>
    </location>
</feature>
<evidence type="ECO:0000256" key="1">
    <source>
        <dbReference type="SAM" id="MobiDB-lite"/>
    </source>
</evidence>
<evidence type="ECO:0000259" key="2">
    <source>
        <dbReference type="Pfam" id="PF03732"/>
    </source>
</evidence>
<accession>A0A8J5YJ50</accession>
<feature type="region of interest" description="Disordered" evidence="1">
    <location>
        <begin position="70"/>
        <end position="104"/>
    </location>
</feature>
<dbReference type="Proteomes" id="UP000701853">
    <property type="component" value="Chromosome 10"/>
</dbReference>
<keyword evidence="4" id="KW-1185">Reference proteome</keyword>
<gene>
    <name evidence="3" type="ORF">CXB51_024940</name>
</gene>
<proteinExistence type="predicted"/>
<dbReference type="AlphaFoldDB" id="A0A8J5YJ50"/>
<evidence type="ECO:0000313" key="4">
    <source>
        <dbReference type="Proteomes" id="UP000701853"/>
    </source>
</evidence>
<feature type="region of interest" description="Disordered" evidence="1">
    <location>
        <begin position="365"/>
        <end position="400"/>
    </location>
</feature>
<sequence>MDEHTFSFCYRPKKPEEDHVALDTCEKEGALCAIAIAILLLQFCYYNLGRLIFINKNVTRASIDGLDVDDDVEDGDGDEEGFGTFVVRSRPHGSRDERSRPVTSSIRDISLKTLLGCRKKSLNKDNVLRESIEDLRKQSRDFVTMCLTSQRDSVQELLDSQKKKLAKRNDALKAMMKALKEETTATTMALSTRIDKLEGELAFCQAVVGKGVLSAALSNEDVSKPKEFVGTRSAYDVDNFLWRMKNYFYAKGIVDDEGKVNTASMFFTDIALLWWRGRTTDKRQGKTRTWQEFQCELKGQFYPKFAEEEARTKLQRITQWGTIGLKPWVRQEVEQRGVQKLSEAMMVAKSVVKLGLGKDKLGSFQSEERSVRKKDHKGDIVDGNGNDDNGGNEKLRVGKK</sequence>
<name>A0A8J5YJ50_9ROSI</name>